<accession>T1J164</accession>
<reference evidence="2" key="1">
    <citation type="submission" date="2011-05" db="EMBL/GenBank/DDBJ databases">
        <authorList>
            <person name="Richards S.R."/>
            <person name="Qu J."/>
            <person name="Jiang H."/>
            <person name="Jhangiani S.N."/>
            <person name="Agravi P."/>
            <person name="Goodspeed R."/>
            <person name="Gross S."/>
            <person name="Mandapat C."/>
            <person name="Jackson L."/>
            <person name="Mathew T."/>
            <person name="Pu L."/>
            <person name="Thornton R."/>
            <person name="Saada N."/>
            <person name="Wilczek-Boney K.B."/>
            <person name="Lee S."/>
            <person name="Kovar C."/>
            <person name="Wu Y."/>
            <person name="Scherer S.E."/>
            <person name="Worley K.C."/>
            <person name="Muzny D.M."/>
            <person name="Gibbs R."/>
        </authorList>
    </citation>
    <scope>NUCLEOTIDE SEQUENCE</scope>
    <source>
        <strain evidence="2">Brora</strain>
    </source>
</reference>
<keyword evidence="2" id="KW-1185">Reference proteome</keyword>
<dbReference type="AlphaFoldDB" id="T1J164"/>
<dbReference type="EMBL" id="JH431776">
    <property type="status" value="NOT_ANNOTATED_CDS"/>
    <property type="molecule type" value="Genomic_DNA"/>
</dbReference>
<sequence>MTDMRSSDDFRIGSCQLRQLPSNFFVVCLKMASTKKKRKNLFHLSGRRILNVPEIWNSLYPAGSNWWTSFLLILRFLFGLVTWKHFEKLSLLLLARFHILYRLDLGNCIPFCNGMYGCSTFGVEVYVIKLNVLQVVNATSEKGTRIIITKAAQLPRPPSKPAFKDRTN</sequence>
<protein>
    <submittedName>
        <fullName evidence="1">Uncharacterized protein</fullName>
    </submittedName>
</protein>
<name>T1J164_STRMM</name>
<reference evidence="1" key="2">
    <citation type="submission" date="2015-02" db="UniProtKB">
        <authorList>
            <consortium name="EnsemblMetazoa"/>
        </authorList>
    </citation>
    <scope>IDENTIFICATION</scope>
</reference>
<proteinExistence type="predicted"/>
<evidence type="ECO:0000313" key="1">
    <source>
        <dbReference type="EnsemblMetazoa" id="SMAR007281-PA"/>
    </source>
</evidence>
<evidence type="ECO:0000313" key="2">
    <source>
        <dbReference type="Proteomes" id="UP000014500"/>
    </source>
</evidence>
<dbReference type="Proteomes" id="UP000014500">
    <property type="component" value="Unassembled WGS sequence"/>
</dbReference>
<dbReference type="EnsemblMetazoa" id="SMAR007281-RA">
    <property type="protein sequence ID" value="SMAR007281-PA"/>
    <property type="gene ID" value="SMAR007281"/>
</dbReference>
<dbReference type="HOGENOM" id="CLU_1588542_0_0_1"/>
<organism evidence="1 2">
    <name type="scientific">Strigamia maritima</name>
    <name type="common">European centipede</name>
    <name type="synonym">Geophilus maritimus</name>
    <dbReference type="NCBI Taxonomy" id="126957"/>
    <lineage>
        <taxon>Eukaryota</taxon>
        <taxon>Metazoa</taxon>
        <taxon>Ecdysozoa</taxon>
        <taxon>Arthropoda</taxon>
        <taxon>Myriapoda</taxon>
        <taxon>Chilopoda</taxon>
        <taxon>Pleurostigmophora</taxon>
        <taxon>Geophilomorpha</taxon>
        <taxon>Linotaeniidae</taxon>
        <taxon>Strigamia</taxon>
    </lineage>
</organism>